<proteinExistence type="predicted"/>
<reference evidence="2" key="1">
    <citation type="journal article" date="2013" name="Environ. Microbiol.">
        <title>Microbiota from the distal guts of lean and obese adolescents exhibit partial functional redundancy besides clear differences in community structure.</title>
        <authorList>
            <person name="Ferrer M."/>
            <person name="Ruiz A."/>
            <person name="Lanza F."/>
            <person name="Haange S.B."/>
            <person name="Oberbach A."/>
            <person name="Till H."/>
            <person name="Bargiela R."/>
            <person name="Campoy C."/>
            <person name="Segura M.T."/>
            <person name="Richter M."/>
            <person name="von Bergen M."/>
            <person name="Seifert J."/>
            <person name="Suarez A."/>
        </authorList>
    </citation>
    <scope>NUCLEOTIDE SEQUENCE</scope>
</reference>
<dbReference type="AlphaFoldDB" id="K1TK99"/>
<evidence type="ECO:0000313" key="2">
    <source>
        <dbReference type="EMBL" id="EKC66735.1"/>
    </source>
</evidence>
<gene>
    <name evidence="2" type="ORF">OBE_05789</name>
</gene>
<sequence length="228" mass="26595">GHHCDYKASLRKTDIEPLVIEAVKELVSDKYFAKEIEKRIGVQTDTTAIDKELVNYESKLKEVDLNKARLEREIDNLPIDARFRERKIHDMTLRLDALYDTIVELEERIEDAKLRKSSIEMETITLDNIYKLMLNFGKLYDIISDEEKKSLITYLIKEIQIYPNGESEMPLKSIEFNFPIYRDGQEVRRLLWEKGNTVETCALLSKLQGEEHIETGISLSKREIGGQK</sequence>
<evidence type="ECO:0000256" key="1">
    <source>
        <dbReference type="SAM" id="Coils"/>
    </source>
</evidence>
<protein>
    <submittedName>
        <fullName evidence="2">Site-specific recombinase</fullName>
    </submittedName>
</protein>
<organism evidence="2">
    <name type="scientific">human gut metagenome</name>
    <dbReference type="NCBI Taxonomy" id="408170"/>
    <lineage>
        <taxon>unclassified sequences</taxon>
        <taxon>metagenomes</taxon>
        <taxon>organismal metagenomes</taxon>
    </lineage>
</organism>
<comment type="caution">
    <text evidence="2">The sequence shown here is derived from an EMBL/GenBank/DDBJ whole genome shotgun (WGS) entry which is preliminary data.</text>
</comment>
<name>K1TK99_9ZZZZ</name>
<keyword evidence="1" id="KW-0175">Coiled coil</keyword>
<feature type="non-terminal residue" evidence="2">
    <location>
        <position position="1"/>
    </location>
</feature>
<feature type="coiled-coil region" evidence="1">
    <location>
        <begin position="53"/>
        <end position="122"/>
    </location>
</feature>
<dbReference type="EMBL" id="AJWZ01003979">
    <property type="protein sequence ID" value="EKC66735.1"/>
    <property type="molecule type" value="Genomic_DNA"/>
</dbReference>
<accession>K1TK99</accession>